<feature type="compositionally biased region" description="Acidic residues" evidence="1">
    <location>
        <begin position="105"/>
        <end position="120"/>
    </location>
</feature>
<keyword evidence="4" id="KW-1185">Reference proteome</keyword>
<evidence type="ECO:0000313" key="4">
    <source>
        <dbReference type="Proteomes" id="UP001252270"/>
    </source>
</evidence>
<evidence type="ECO:0000313" key="3">
    <source>
        <dbReference type="EMBL" id="MDR5893013.1"/>
    </source>
</evidence>
<organism evidence="3 4">
    <name type="scientific">Halomonas mongoliensis</name>
    <dbReference type="NCBI Taxonomy" id="321265"/>
    <lineage>
        <taxon>Bacteria</taxon>
        <taxon>Pseudomonadati</taxon>
        <taxon>Pseudomonadota</taxon>
        <taxon>Gammaproteobacteria</taxon>
        <taxon>Oceanospirillales</taxon>
        <taxon>Halomonadaceae</taxon>
        <taxon>Halomonas</taxon>
    </lineage>
</organism>
<dbReference type="RefSeq" id="WP_309636690.1">
    <property type="nucleotide sequence ID" value="NZ_JARWAL010000007.1"/>
</dbReference>
<name>A0ABU1GLW1_9GAMM</name>
<reference evidence="3 4" key="1">
    <citation type="submission" date="2023-04" db="EMBL/GenBank/DDBJ databases">
        <title>A long-awaited taxogenomic arrangement of the family Halomonadaceae.</title>
        <authorList>
            <person name="De La Haba R."/>
            <person name="Chuvochina M."/>
            <person name="Wittouck S."/>
            <person name="Arahal D.R."/>
            <person name="Sanchez-Porro C."/>
            <person name="Hugenholtz P."/>
            <person name="Ventosa A."/>
        </authorList>
    </citation>
    <scope>NUCLEOTIDE SEQUENCE [LARGE SCALE GENOMIC DNA]</scope>
    <source>
        <strain evidence="3 4">DSM 17332</strain>
    </source>
</reference>
<dbReference type="Proteomes" id="UP001252270">
    <property type="component" value="Unassembled WGS sequence"/>
</dbReference>
<gene>
    <name evidence="3" type="ORF">QC820_09295</name>
</gene>
<evidence type="ECO:0000256" key="2">
    <source>
        <dbReference type="SAM" id="SignalP"/>
    </source>
</evidence>
<feature type="compositionally biased region" description="Low complexity" evidence="1">
    <location>
        <begin position="40"/>
        <end position="86"/>
    </location>
</feature>
<feature type="signal peptide" evidence="2">
    <location>
        <begin position="1"/>
        <end position="27"/>
    </location>
</feature>
<keyword evidence="2" id="KW-0732">Signal</keyword>
<evidence type="ECO:0000256" key="1">
    <source>
        <dbReference type="SAM" id="MobiDB-lite"/>
    </source>
</evidence>
<proteinExistence type="predicted"/>
<dbReference type="EMBL" id="JARWAL010000007">
    <property type="protein sequence ID" value="MDR5893013.1"/>
    <property type="molecule type" value="Genomic_DNA"/>
</dbReference>
<feature type="region of interest" description="Disordered" evidence="1">
    <location>
        <begin position="30"/>
        <end position="120"/>
    </location>
</feature>
<accession>A0ABU1GLW1</accession>
<feature type="chain" id="PRO_5046195514" evidence="2">
    <location>
        <begin position="28"/>
        <end position="120"/>
    </location>
</feature>
<comment type="caution">
    <text evidence="3">The sequence shown here is derived from an EMBL/GenBank/DDBJ whole genome shotgun (WGS) entry which is preliminary data.</text>
</comment>
<protein>
    <submittedName>
        <fullName evidence="3">Uncharacterized protein</fullName>
    </submittedName>
</protein>
<sequence length="120" mass="12243">MMTKRLLKRAGILGVSLGLLASPLAFGDMHAPAADEQDPADPMTTQPADPAAQPADPAAQPADPAADPMADPGAPAEPGTPAEEPGFGSGTEPMPSGEGAAQPDDQGEWEMPDDQEQSDW</sequence>